<evidence type="ECO:0000256" key="5">
    <source>
        <dbReference type="ARBA" id="ARBA00048539"/>
    </source>
</evidence>
<dbReference type="GO" id="GO:0005737">
    <property type="term" value="C:cytoplasm"/>
    <property type="evidence" value="ECO:0007669"/>
    <property type="project" value="UniProtKB-SubCell"/>
</dbReference>
<dbReference type="PANTHER" id="PTHR43033:SF1">
    <property type="entry name" value="TRNA(ILE)-LYSIDINE SYNTHASE-RELATED"/>
    <property type="match status" value="1"/>
</dbReference>
<dbReference type="RefSeq" id="WP_005996473.1">
    <property type="nucleotide sequence ID" value="NZ_AECZ01000040.1"/>
</dbReference>
<keyword evidence="6" id="KW-0963">Cytoplasm</keyword>
<evidence type="ECO:0000256" key="2">
    <source>
        <dbReference type="ARBA" id="ARBA00022694"/>
    </source>
</evidence>
<keyword evidence="9" id="KW-1185">Reference proteome</keyword>
<reference evidence="8 9" key="1">
    <citation type="submission" date="2010-08" db="EMBL/GenBank/DDBJ databases">
        <title>The draft genome of Desulfovibrio fructosovorans JJ.</title>
        <authorList>
            <consortium name="US DOE Joint Genome Institute (JGI-PGF)"/>
            <person name="Lucas S."/>
            <person name="Copeland A."/>
            <person name="Lapidus A."/>
            <person name="Cheng J.-F."/>
            <person name="Bruce D."/>
            <person name="Goodwin L."/>
            <person name="Pitluck S."/>
            <person name="Land M.L."/>
            <person name="Hauser L."/>
            <person name="Chang Y.-J."/>
            <person name="Jeffries C."/>
            <person name="Wall J.D."/>
            <person name="Stahl D.A."/>
            <person name="Arkin A.P."/>
            <person name="Dehal P."/>
            <person name="Stolyar S.M."/>
            <person name="Hazen T.C."/>
            <person name="Woyke T.J."/>
        </authorList>
    </citation>
    <scope>NUCLEOTIDE SEQUENCE [LARGE SCALE GENOMIC DNA]</scope>
    <source>
        <strain evidence="8 9">JJ</strain>
    </source>
</reference>
<comment type="catalytic activity">
    <reaction evidence="5 6">
        <text>cytidine(34) in tRNA(Ile2) + L-lysine + ATP = lysidine(34) in tRNA(Ile2) + AMP + diphosphate + H(+)</text>
        <dbReference type="Rhea" id="RHEA:43744"/>
        <dbReference type="Rhea" id="RHEA-COMP:10625"/>
        <dbReference type="Rhea" id="RHEA-COMP:10670"/>
        <dbReference type="ChEBI" id="CHEBI:15378"/>
        <dbReference type="ChEBI" id="CHEBI:30616"/>
        <dbReference type="ChEBI" id="CHEBI:32551"/>
        <dbReference type="ChEBI" id="CHEBI:33019"/>
        <dbReference type="ChEBI" id="CHEBI:82748"/>
        <dbReference type="ChEBI" id="CHEBI:83665"/>
        <dbReference type="ChEBI" id="CHEBI:456215"/>
        <dbReference type="EC" id="6.3.4.19"/>
    </reaction>
</comment>
<dbReference type="AlphaFoldDB" id="E1K1I6"/>
<dbReference type="EC" id="6.3.4.19" evidence="6"/>
<feature type="binding site" evidence="6">
    <location>
        <begin position="28"/>
        <end position="33"/>
    </location>
    <ligand>
        <name>ATP</name>
        <dbReference type="ChEBI" id="CHEBI:30616"/>
    </ligand>
</feature>
<protein>
    <recommendedName>
        <fullName evidence="6">tRNA(Ile)-lysidine synthase</fullName>
        <ecNumber evidence="6">6.3.4.19</ecNumber>
    </recommendedName>
    <alternativeName>
        <fullName evidence="6">tRNA(Ile)-2-lysyl-cytidine synthase</fullName>
    </alternativeName>
    <alternativeName>
        <fullName evidence="6">tRNA(Ile)-lysidine synthetase</fullName>
    </alternativeName>
</protein>
<keyword evidence="4 6" id="KW-0067">ATP-binding</keyword>
<evidence type="ECO:0000256" key="1">
    <source>
        <dbReference type="ARBA" id="ARBA00022598"/>
    </source>
</evidence>
<sequence>MLCLGVEEFLVGECGHDPCGATWIVGFSGGPDSVVLLAVLTVLAPRLGAHLEAAHVDHGLRPESAAEAADAEAFCAAWNIPFHERRADVAGLARERGIGLEDAGRLARYAFFEELRGARPNAWTALGHQRDDLAEDQIMRLIRGTGWPGLGGMAALDPSRRILRPLLMTPRSDIEAFADALSLPVVRDPSNNDPAYRRNRVRNDILPRIAAENPRHGEAVARLWRQARIDEDFLEASLPDFPDPTALPMETLAGLHPALRLRLYRRALRACGPGQALAETLFSLDAAVAKRATGRVFQFPGGKTARIGRRALVFRLKSGGSGTRENRRSH</sequence>
<dbReference type="InterPro" id="IPR011063">
    <property type="entry name" value="TilS/TtcA_N"/>
</dbReference>
<comment type="caution">
    <text evidence="8">The sequence shown here is derived from an EMBL/GenBank/DDBJ whole genome shotgun (WGS) entry which is preliminary data.</text>
</comment>
<dbReference type="Gene3D" id="3.40.50.620">
    <property type="entry name" value="HUPs"/>
    <property type="match status" value="1"/>
</dbReference>
<feature type="domain" description="tRNA(Ile)-lysidine/2-thiocytidine synthase N-terminal" evidence="7">
    <location>
        <begin position="23"/>
        <end position="203"/>
    </location>
</feature>
<dbReference type="EMBL" id="AECZ01000040">
    <property type="protein sequence ID" value="EFL49541.1"/>
    <property type="molecule type" value="Genomic_DNA"/>
</dbReference>
<dbReference type="InterPro" id="IPR012094">
    <property type="entry name" value="tRNA_Ile_lys_synt"/>
</dbReference>
<dbReference type="InterPro" id="IPR012795">
    <property type="entry name" value="tRNA_Ile_lys_synt_N"/>
</dbReference>
<dbReference type="GO" id="GO:0005524">
    <property type="term" value="F:ATP binding"/>
    <property type="evidence" value="ECO:0007669"/>
    <property type="project" value="UniProtKB-UniRule"/>
</dbReference>
<comment type="subcellular location">
    <subcellularLocation>
        <location evidence="6">Cytoplasm</location>
    </subcellularLocation>
</comment>
<accession>E1K1I6</accession>
<dbReference type="Proteomes" id="UP000006250">
    <property type="component" value="Unassembled WGS sequence"/>
</dbReference>
<dbReference type="STRING" id="596151.DesfrDRAFT_3736"/>
<dbReference type="PANTHER" id="PTHR43033">
    <property type="entry name" value="TRNA(ILE)-LYSIDINE SYNTHASE-RELATED"/>
    <property type="match status" value="1"/>
</dbReference>
<keyword evidence="1 6" id="KW-0436">Ligase</keyword>
<evidence type="ECO:0000259" key="7">
    <source>
        <dbReference type="Pfam" id="PF01171"/>
    </source>
</evidence>
<proteinExistence type="inferred from homology"/>
<dbReference type="SUPFAM" id="SSF82829">
    <property type="entry name" value="MesJ substrate recognition domain-like"/>
    <property type="match status" value="1"/>
</dbReference>
<dbReference type="eggNOG" id="COG0037">
    <property type="taxonomic scope" value="Bacteria"/>
</dbReference>
<evidence type="ECO:0000313" key="8">
    <source>
        <dbReference type="EMBL" id="EFL49541.1"/>
    </source>
</evidence>
<evidence type="ECO:0000256" key="6">
    <source>
        <dbReference type="HAMAP-Rule" id="MF_01161"/>
    </source>
</evidence>
<organism evidence="8 9">
    <name type="scientific">Solidesulfovibrio fructosivorans JJ]</name>
    <dbReference type="NCBI Taxonomy" id="596151"/>
    <lineage>
        <taxon>Bacteria</taxon>
        <taxon>Pseudomonadati</taxon>
        <taxon>Thermodesulfobacteriota</taxon>
        <taxon>Desulfovibrionia</taxon>
        <taxon>Desulfovibrionales</taxon>
        <taxon>Desulfovibrionaceae</taxon>
        <taxon>Solidesulfovibrio</taxon>
    </lineage>
</organism>
<comment type="domain">
    <text evidence="6">The N-terminal region contains the highly conserved SGGXDS motif, predicted to be a P-loop motif involved in ATP binding.</text>
</comment>
<evidence type="ECO:0000313" key="9">
    <source>
        <dbReference type="Proteomes" id="UP000006250"/>
    </source>
</evidence>
<dbReference type="GO" id="GO:0032267">
    <property type="term" value="F:tRNA(Ile)-lysidine synthase activity"/>
    <property type="evidence" value="ECO:0007669"/>
    <property type="project" value="UniProtKB-EC"/>
</dbReference>
<evidence type="ECO:0000256" key="4">
    <source>
        <dbReference type="ARBA" id="ARBA00022840"/>
    </source>
</evidence>
<dbReference type="CDD" id="cd01992">
    <property type="entry name" value="TilS_N"/>
    <property type="match status" value="1"/>
</dbReference>
<dbReference type="SUPFAM" id="SSF52402">
    <property type="entry name" value="Adenine nucleotide alpha hydrolases-like"/>
    <property type="match status" value="1"/>
</dbReference>
<gene>
    <name evidence="6" type="primary">tilS</name>
    <name evidence="8" type="ORF">DesfrDRAFT_3736</name>
</gene>
<name>E1K1I6_SOLFR</name>
<dbReference type="InterPro" id="IPR014729">
    <property type="entry name" value="Rossmann-like_a/b/a_fold"/>
</dbReference>
<keyword evidence="2 6" id="KW-0819">tRNA processing</keyword>
<comment type="similarity">
    <text evidence="6">Belongs to the tRNA(Ile)-lysidine synthase family.</text>
</comment>
<evidence type="ECO:0000256" key="3">
    <source>
        <dbReference type="ARBA" id="ARBA00022741"/>
    </source>
</evidence>
<dbReference type="Pfam" id="PF01171">
    <property type="entry name" value="ATP_bind_3"/>
    <property type="match status" value="1"/>
</dbReference>
<dbReference type="GO" id="GO:0006400">
    <property type="term" value="P:tRNA modification"/>
    <property type="evidence" value="ECO:0007669"/>
    <property type="project" value="UniProtKB-UniRule"/>
</dbReference>
<dbReference type="HAMAP" id="MF_01161">
    <property type="entry name" value="tRNA_Ile_lys_synt"/>
    <property type="match status" value="1"/>
</dbReference>
<comment type="function">
    <text evidence="6">Ligates lysine onto the cytidine present at position 34 of the AUA codon-specific tRNA(Ile) that contains the anticodon CAU, in an ATP-dependent manner. Cytidine is converted to lysidine, thus changing the amino acid specificity of the tRNA from methionine to isoleucine.</text>
</comment>
<keyword evidence="3 6" id="KW-0547">Nucleotide-binding</keyword>
<dbReference type="NCBIfam" id="TIGR02432">
    <property type="entry name" value="lysidine_TilS_N"/>
    <property type="match status" value="1"/>
</dbReference>